<keyword evidence="7" id="KW-0560">Oxidoreductase</keyword>
<evidence type="ECO:0000256" key="9">
    <source>
        <dbReference type="ARBA" id="ARBA00023136"/>
    </source>
</evidence>
<dbReference type="GO" id="GO:0006633">
    <property type="term" value="P:fatty acid biosynthetic process"/>
    <property type="evidence" value="ECO:0007669"/>
    <property type="project" value="UniProtKB-KW"/>
</dbReference>
<keyword evidence="13" id="KW-1185">Reference proteome</keyword>
<reference evidence="12" key="1">
    <citation type="journal article" date="2014" name="Int. J. Syst. Evol. Microbiol.">
        <title>Complete genome sequence of Corynebacterium casei LMG S-19264T (=DSM 44701T), isolated from a smear-ripened cheese.</title>
        <authorList>
            <consortium name="US DOE Joint Genome Institute (JGI-PGF)"/>
            <person name="Walter F."/>
            <person name="Albersmeier A."/>
            <person name="Kalinowski J."/>
            <person name="Ruckert C."/>
        </authorList>
    </citation>
    <scope>NUCLEOTIDE SEQUENCE</scope>
    <source>
        <strain evidence="12">KCTC 12988</strain>
    </source>
</reference>
<name>A0A918TXM4_9BACT</name>
<comment type="subcellular location">
    <subcellularLocation>
        <location evidence="1">Membrane</location>
        <topology evidence="1">Multi-pass membrane protein</topology>
    </subcellularLocation>
</comment>
<dbReference type="PANTHER" id="PTHR11351:SF31">
    <property type="entry name" value="DESATURASE 1, ISOFORM A-RELATED"/>
    <property type="match status" value="1"/>
</dbReference>
<dbReference type="EMBL" id="BMXI01000023">
    <property type="protein sequence ID" value="GHC67202.1"/>
    <property type="molecule type" value="Genomic_DNA"/>
</dbReference>
<dbReference type="AlphaFoldDB" id="A0A918TXM4"/>
<accession>A0A918TXM4</accession>
<keyword evidence="4 11" id="KW-0812">Transmembrane</keyword>
<evidence type="ECO:0000256" key="11">
    <source>
        <dbReference type="SAM" id="Phobius"/>
    </source>
</evidence>
<dbReference type="GO" id="GO:0016717">
    <property type="term" value="F:oxidoreductase activity, acting on paired donors, with oxidation of a pair of donors resulting in the reduction of molecular oxygen to two molecules of water"/>
    <property type="evidence" value="ECO:0007669"/>
    <property type="project" value="InterPro"/>
</dbReference>
<evidence type="ECO:0000256" key="2">
    <source>
        <dbReference type="ARBA" id="ARBA00008749"/>
    </source>
</evidence>
<keyword evidence="3" id="KW-0444">Lipid biosynthesis</keyword>
<comment type="similarity">
    <text evidence="2">Belongs to the fatty acid desaturase type 2 family.</text>
</comment>
<evidence type="ECO:0000256" key="4">
    <source>
        <dbReference type="ARBA" id="ARBA00022692"/>
    </source>
</evidence>
<gene>
    <name evidence="12" type="ORF">GCM10007100_39040</name>
</gene>
<keyword evidence="6 11" id="KW-1133">Transmembrane helix</keyword>
<evidence type="ECO:0000256" key="5">
    <source>
        <dbReference type="ARBA" id="ARBA00022832"/>
    </source>
</evidence>
<keyword evidence="10" id="KW-0275">Fatty acid biosynthesis</keyword>
<keyword evidence="9 11" id="KW-0472">Membrane</keyword>
<feature type="transmembrane region" description="Helical" evidence="11">
    <location>
        <begin position="204"/>
        <end position="221"/>
    </location>
</feature>
<evidence type="ECO:0000313" key="12">
    <source>
        <dbReference type="EMBL" id="GHC67202.1"/>
    </source>
</evidence>
<dbReference type="InterPro" id="IPR015876">
    <property type="entry name" value="Acyl-CoA_DS"/>
</dbReference>
<comment type="caution">
    <text evidence="12">The sequence shown here is derived from an EMBL/GenBank/DDBJ whole genome shotgun (WGS) entry which is preliminary data.</text>
</comment>
<feature type="transmembrane region" description="Helical" evidence="11">
    <location>
        <begin position="21"/>
        <end position="44"/>
    </location>
</feature>
<evidence type="ECO:0000256" key="3">
    <source>
        <dbReference type="ARBA" id="ARBA00022516"/>
    </source>
</evidence>
<reference evidence="12" key="2">
    <citation type="submission" date="2020-09" db="EMBL/GenBank/DDBJ databases">
        <authorList>
            <person name="Sun Q."/>
            <person name="Kim S."/>
        </authorList>
    </citation>
    <scope>NUCLEOTIDE SEQUENCE</scope>
    <source>
        <strain evidence="12">KCTC 12988</strain>
    </source>
</reference>
<dbReference type="Proteomes" id="UP000644507">
    <property type="component" value="Unassembled WGS sequence"/>
</dbReference>
<evidence type="ECO:0008006" key="14">
    <source>
        <dbReference type="Google" id="ProtNLM"/>
    </source>
</evidence>
<dbReference type="PANTHER" id="PTHR11351">
    <property type="entry name" value="ACYL-COA DESATURASE"/>
    <property type="match status" value="1"/>
</dbReference>
<evidence type="ECO:0000313" key="13">
    <source>
        <dbReference type="Proteomes" id="UP000644507"/>
    </source>
</evidence>
<dbReference type="GO" id="GO:0016020">
    <property type="term" value="C:membrane"/>
    <property type="evidence" value="ECO:0007669"/>
    <property type="project" value="UniProtKB-SubCell"/>
</dbReference>
<evidence type="ECO:0000256" key="7">
    <source>
        <dbReference type="ARBA" id="ARBA00023002"/>
    </source>
</evidence>
<evidence type="ECO:0000256" key="8">
    <source>
        <dbReference type="ARBA" id="ARBA00023098"/>
    </source>
</evidence>
<proteinExistence type="inferred from homology"/>
<evidence type="ECO:0000256" key="6">
    <source>
        <dbReference type="ARBA" id="ARBA00022989"/>
    </source>
</evidence>
<keyword evidence="8" id="KW-0443">Lipid metabolism</keyword>
<organism evidence="12 13">
    <name type="scientific">Roseibacillus persicicus</name>
    <dbReference type="NCBI Taxonomy" id="454148"/>
    <lineage>
        <taxon>Bacteria</taxon>
        <taxon>Pseudomonadati</taxon>
        <taxon>Verrucomicrobiota</taxon>
        <taxon>Verrucomicrobiia</taxon>
        <taxon>Verrucomicrobiales</taxon>
        <taxon>Verrucomicrobiaceae</taxon>
        <taxon>Roseibacillus</taxon>
    </lineage>
</organism>
<evidence type="ECO:0000256" key="10">
    <source>
        <dbReference type="ARBA" id="ARBA00023160"/>
    </source>
</evidence>
<protein>
    <recommendedName>
        <fullName evidence="14">Fatty acid desaturase</fullName>
    </recommendedName>
</protein>
<keyword evidence="5" id="KW-0276">Fatty acid metabolism</keyword>
<feature type="transmembrane region" description="Helical" evidence="11">
    <location>
        <begin position="50"/>
        <end position="69"/>
    </location>
</feature>
<evidence type="ECO:0000256" key="1">
    <source>
        <dbReference type="ARBA" id="ARBA00004141"/>
    </source>
</evidence>
<feature type="transmembrane region" description="Helical" evidence="11">
    <location>
        <begin position="178"/>
        <end position="198"/>
    </location>
</feature>
<sequence length="329" mass="39340">MRDVLPEWLRTINVFRYQEAWATWVWLSQHLLGLVCGVLFFTHFFSWTGVLWWLGFALVHAHFFHTFWYHRYCSHRAFRFRHLWVARLIYWLNPLMIKEETYVIPHFVHHKISDTPGDPYGPRNGYWGTVSATESANFFNRQMSQKEFNFCDRFLAHIPSFWNSEDRFRATGSFEKRWLYPLRFLVCNGFWFTLFLAIGRPDLLMAFYFAALTFLLIMRDFNYRGHDEHSEHEPKLDTKSLAVNQWFYGIVASEWHDNHHRFSTSAKAGFERLELDVSFAITRLLHKLGILESYVDSSRGYEREIVKVIAGRKARQNSEAFSTTVHPRE</sequence>